<dbReference type="Proteomes" id="UP000249799">
    <property type="component" value="Chromosome"/>
</dbReference>
<keyword evidence="2 3" id="KW-0862">Zinc</keyword>
<dbReference type="EMBL" id="CP030032">
    <property type="protein sequence ID" value="AWV89361.1"/>
    <property type="molecule type" value="Genomic_DNA"/>
</dbReference>
<organism evidence="5 6">
    <name type="scientific">Bradymonas sediminis</name>
    <dbReference type="NCBI Taxonomy" id="1548548"/>
    <lineage>
        <taxon>Bacteria</taxon>
        <taxon>Deltaproteobacteria</taxon>
        <taxon>Bradymonadales</taxon>
        <taxon>Bradymonadaceae</taxon>
        <taxon>Bradymonas</taxon>
    </lineage>
</organism>
<keyword evidence="1 3" id="KW-0479">Metal-binding</keyword>
<dbReference type="GO" id="GO:0005975">
    <property type="term" value="P:carbohydrate metabolic process"/>
    <property type="evidence" value="ECO:0007669"/>
    <property type="project" value="InterPro"/>
</dbReference>
<dbReference type="RefSeq" id="WP_111333813.1">
    <property type="nucleotide sequence ID" value="NZ_CP030032.1"/>
</dbReference>
<dbReference type="InterPro" id="IPR014628">
    <property type="entry name" value="Man6P_isomerase_Firm_short"/>
</dbReference>
<proteinExistence type="predicted"/>
<evidence type="ECO:0000256" key="2">
    <source>
        <dbReference type="ARBA" id="ARBA00022833"/>
    </source>
</evidence>
<evidence type="ECO:0000256" key="1">
    <source>
        <dbReference type="ARBA" id="ARBA00022723"/>
    </source>
</evidence>
<gene>
    <name evidence="5" type="ORF">DN745_08440</name>
</gene>
<dbReference type="SUPFAM" id="SSF51182">
    <property type="entry name" value="RmlC-like cupins"/>
    <property type="match status" value="1"/>
</dbReference>
<dbReference type="GO" id="GO:0004476">
    <property type="term" value="F:mannose-6-phosphate isomerase activity"/>
    <property type="evidence" value="ECO:0007669"/>
    <property type="project" value="InterPro"/>
</dbReference>
<dbReference type="InterPro" id="IPR051804">
    <property type="entry name" value="Carb_Metab_Reg_Kinase/Isom"/>
</dbReference>
<dbReference type="Gene3D" id="2.60.120.10">
    <property type="entry name" value="Jelly Rolls"/>
    <property type="match status" value="1"/>
</dbReference>
<evidence type="ECO:0000256" key="3">
    <source>
        <dbReference type="PIRSR" id="PIRSR036894-1"/>
    </source>
</evidence>
<evidence type="ECO:0000313" key="6">
    <source>
        <dbReference type="Proteomes" id="UP000249799"/>
    </source>
</evidence>
<dbReference type="PIRSF" id="PIRSF036894">
    <property type="entry name" value="PMI_Firm_short"/>
    <property type="match status" value="1"/>
</dbReference>
<reference evidence="5 6" key="1">
    <citation type="submission" date="2018-06" db="EMBL/GenBank/DDBJ databases">
        <title>Lujinxingia sediminis gen. nov. sp. nov., a new facultative anaerobic member of the class Deltaproteobacteria, and proposal of Lujinxingaceae fam. nov.</title>
        <authorList>
            <person name="Guo L.-Y."/>
            <person name="Li C.-M."/>
            <person name="Wang S."/>
            <person name="Du Z.-J."/>
        </authorList>
    </citation>
    <scope>NUCLEOTIDE SEQUENCE [LARGE SCALE GENOMIC DNA]</scope>
    <source>
        <strain evidence="5 6">FA350</strain>
    </source>
</reference>
<keyword evidence="5" id="KW-0413">Isomerase</keyword>
<accession>A0A2Z4FK66</accession>
<feature type="active site" evidence="4">
    <location>
        <position position="209"/>
    </location>
</feature>
<feature type="binding site" evidence="3">
    <location>
        <position position="102"/>
    </location>
    <ligand>
        <name>Zn(2+)</name>
        <dbReference type="ChEBI" id="CHEBI:29105"/>
    </ligand>
</feature>
<dbReference type="CDD" id="cd07010">
    <property type="entry name" value="cupin_PMI_type_I_N_bac"/>
    <property type="match status" value="1"/>
</dbReference>
<feature type="binding site" evidence="3">
    <location>
        <position position="120"/>
    </location>
    <ligand>
        <name>Zn(2+)</name>
        <dbReference type="ChEBI" id="CHEBI:29105"/>
    </ligand>
</feature>
<dbReference type="InterPro" id="IPR046457">
    <property type="entry name" value="PMI_typeI_cat"/>
</dbReference>
<dbReference type="InterPro" id="IPR011051">
    <property type="entry name" value="RmlC_Cupin_sf"/>
</dbReference>
<dbReference type="InterPro" id="IPR014710">
    <property type="entry name" value="RmlC-like_jellyroll"/>
</dbReference>
<comment type="cofactor">
    <cofactor evidence="3">
        <name>Zn(2+)</name>
        <dbReference type="ChEBI" id="CHEBI:29105"/>
    </cofactor>
    <text evidence="3">Binds 1 zinc ion per subunit.</text>
</comment>
<protein>
    <submittedName>
        <fullName evidence="5">Mannose-6-phosphate isomerase</fullName>
    </submittedName>
</protein>
<dbReference type="PANTHER" id="PTHR42742:SF3">
    <property type="entry name" value="FRUCTOKINASE"/>
    <property type="match status" value="1"/>
</dbReference>
<dbReference type="PANTHER" id="PTHR42742">
    <property type="entry name" value="TRANSCRIPTIONAL REPRESSOR MPRA"/>
    <property type="match status" value="1"/>
</dbReference>
<feature type="binding site" evidence="3">
    <location>
        <position position="189"/>
    </location>
    <ligand>
        <name>Zn(2+)</name>
        <dbReference type="ChEBI" id="CHEBI:29105"/>
    </ligand>
</feature>
<dbReference type="Pfam" id="PF20511">
    <property type="entry name" value="PMI_typeI_cat"/>
    <property type="match status" value="1"/>
</dbReference>
<evidence type="ECO:0000313" key="5">
    <source>
        <dbReference type="EMBL" id="AWV89361.1"/>
    </source>
</evidence>
<dbReference type="GO" id="GO:0008270">
    <property type="term" value="F:zinc ion binding"/>
    <property type="evidence" value="ECO:0007669"/>
    <property type="project" value="InterPro"/>
</dbReference>
<sequence length="344" mass="36593">MTKPYILKMSPYLRPKIWGGRKLDEVFGKDLPEAGPYGESWEVSDLEEGQSVVCNGPLAGSSLSEVVSQWGAAMTGANRDGQQFPLLVKILDASDDLSVQVHPSDADIARLGLDADSKDETWIILDSDADPNIASDEGQTAGCILHGFEKATTPADFRMAVDENRAAESLRREAVFAGDVIRVAPGTIHAICAGVALLEIQEPSDTTYRVYDYQRPGMDGKPRELHLEKAMQVSNFDTHAPAKLSAKPSTAHPAMSVLVDVPAYRIEKASGVTELEWTVDARTPQVVFVTSAHGVELSSGDETVTLGFAQTAVIPAGVGAVQVRADKPADIIISGLGGAALVNG</sequence>
<dbReference type="KEGG" id="bsed:DN745_08440"/>
<keyword evidence="6" id="KW-1185">Reference proteome</keyword>
<name>A0A2Z4FK66_9DELT</name>
<evidence type="ECO:0000256" key="4">
    <source>
        <dbReference type="PIRSR" id="PIRSR036894-2"/>
    </source>
</evidence>
<dbReference type="AlphaFoldDB" id="A0A2Z4FK66"/>
<dbReference type="OrthoDB" id="9808275at2"/>